<dbReference type="EMBL" id="BGPR01226964">
    <property type="protein sequence ID" value="GBL60178.1"/>
    <property type="molecule type" value="Genomic_DNA"/>
</dbReference>
<evidence type="ECO:0000256" key="1">
    <source>
        <dbReference type="SAM" id="MobiDB-lite"/>
    </source>
</evidence>
<accession>A0A4Y1ZNJ5</accession>
<feature type="region of interest" description="Disordered" evidence="1">
    <location>
        <begin position="34"/>
        <end position="53"/>
    </location>
</feature>
<protein>
    <submittedName>
        <fullName evidence="2">Uncharacterized protein</fullName>
    </submittedName>
</protein>
<dbReference type="EMBL" id="BGPR01226951">
    <property type="protein sequence ID" value="GBL60119.1"/>
    <property type="molecule type" value="Genomic_DNA"/>
</dbReference>
<reference evidence="2 6" key="1">
    <citation type="journal article" date="2019" name="Sci. Rep.">
        <title>Orb-weaving spider Araneus ventricosus genome elucidates the spidroin gene catalogue.</title>
        <authorList>
            <person name="Kono N."/>
            <person name="Nakamura H."/>
            <person name="Ohtoshi R."/>
            <person name="Moran D.A.P."/>
            <person name="Shinohara A."/>
            <person name="Yoshida Y."/>
            <person name="Fujiwara M."/>
            <person name="Mori M."/>
            <person name="Tomita M."/>
            <person name="Arakawa K."/>
        </authorList>
    </citation>
    <scope>NUCLEOTIDE SEQUENCE [LARGE SCALE GENOMIC DNA]</scope>
</reference>
<dbReference type="Proteomes" id="UP000499080">
    <property type="component" value="Unassembled WGS sequence"/>
</dbReference>
<dbReference type="EMBL" id="BGPR01226958">
    <property type="protein sequence ID" value="GBL60151.1"/>
    <property type="molecule type" value="Genomic_DNA"/>
</dbReference>
<sequence>MLYTKRAILTIGLIIFIPFQSNKRAFWPTNFEPWTDDEDPPSPKLPHHTKEGRLTHDDRHNLHQAHIHDGTSVESGFDTSCPGIFGTLIPRSRDLPPGSLGPHPILAV</sequence>
<proteinExistence type="predicted"/>
<evidence type="ECO:0000313" key="3">
    <source>
        <dbReference type="EMBL" id="GBL60151.1"/>
    </source>
</evidence>
<name>A0A4Y1ZNJ5_ARAVE</name>
<dbReference type="EMBL" id="BGPR01226988">
    <property type="protein sequence ID" value="GBL60282.1"/>
    <property type="molecule type" value="Genomic_DNA"/>
</dbReference>
<evidence type="ECO:0000313" key="4">
    <source>
        <dbReference type="EMBL" id="GBL60178.1"/>
    </source>
</evidence>
<evidence type="ECO:0000313" key="6">
    <source>
        <dbReference type="Proteomes" id="UP000499080"/>
    </source>
</evidence>
<evidence type="ECO:0000313" key="2">
    <source>
        <dbReference type="EMBL" id="GBL60119.1"/>
    </source>
</evidence>
<organism evidence="2 6">
    <name type="scientific">Araneus ventricosus</name>
    <name type="common">Orbweaver spider</name>
    <name type="synonym">Epeira ventricosa</name>
    <dbReference type="NCBI Taxonomy" id="182803"/>
    <lineage>
        <taxon>Eukaryota</taxon>
        <taxon>Metazoa</taxon>
        <taxon>Ecdysozoa</taxon>
        <taxon>Arthropoda</taxon>
        <taxon>Chelicerata</taxon>
        <taxon>Arachnida</taxon>
        <taxon>Araneae</taxon>
        <taxon>Araneomorphae</taxon>
        <taxon>Entelegynae</taxon>
        <taxon>Araneoidea</taxon>
        <taxon>Araneidae</taxon>
        <taxon>Araneus</taxon>
    </lineage>
</organism>
<evidence type="ECO:0000313" key="5">
    <source>
        <dbReference type="EMBL" id="GBL60282.1"/>
    </source>
</evidence>
<dbReference type="AlphaFoldDB" id="A0A4Y1ZNJ5"/>
<keyword evidence="6" id="KW-1185">Reference proteome</keyword>
<gene>
    <name evidence="5" type="ORF">AVEN_117729_1</name>
    <name evidence="4" type="ORF">AVEN_24682_1</name>
    <name evidence="2" type="ORF">AVEN_258507_1</name>
    <name evidence="3" type="ORF">AVEN_274383_1</name>
</gene>
<comment type="caution">
    <text evidence="2">The sequence shown here is derived from an EMBL/GenBank/DDBJ whole genome shotgun (WGS) entry which is preliminary data.</text>
</comment>